<evidence type="ECO:0000256" key="6">
    <source>
        <dbReference type="SAM" id="Phobius"/>
    </source>
</evidence>
<name>A0AAD4N1G8_9BILA</name>
<dbReference type="GO" id="GO:0016020">
    <property type="term" value="C:membrane"/>
    <property type="evidence" value="ECO:0007669"/>
    <property type="project" value="UniProtKB-SubCell"/>
</dbReference>
<keyword evidence="8" id="KW-1185">Reference proteome</keyword>
<dbReference type="Proteomes" id="UP001201812">
    <property type="component" value="Unassembled WGS sequence"/>
</dbReference>
<comment type="subcellular location">
    <subcellularLocation>
        <location evidence="1">Membrane</location>
        <topology evidence="1">Multi-pass membrane protein</topology>
    </subcellularLocation>
</comment>
<comment type="similarity">
    <text evidence="2">Belongs to the clarin family.</text>
</comment>
<evidence type="ECO:0000256" key="2">
    <source>
        <dbReference type="ARBA" id="ARBA00005787"/>
    </source>
</evidence>
<accession>A0AAD4N1G8</accession>
<evidence type="ECO:0000256" key="4">
    <source>
        <dbReference type="ARBA" id="ARBA00022989"/>
    </source>
</evidence>
<reference evidence="7" key="1">
    <citation type="submission" date="2022-01" db="EMBL/GenBank/DDBJ databases">
        <title>Genome Sequence Resource for Two Populations of Ditylenchus destructor, the Migratory Endoparasitic Phytonematode.</title>
        <authorList>
            <person name="Zhang H."/>
            <person name="Lin R."/>
            <person name="Xie B."/>
        </authorList>
    </citation>
    <scope>NUCLEOTIDE SEQUENCE</scope>
    <source>
        <strain evidence="7">BazhouSP</strain>
    </source>
</reference>
<keyword evidence="4 6" id="KW-1133">Transmembrane helix</keyword>
<gene>
    <name evidence="7" type="ORF">DdX_08637</name>
</gene>
<feature type="transmembrane region" description="Helical" evidence="6">
    <location>
        <begin position="180"/>
        <end position="202"/>
    </location>
</feature>
<proteinExistence type="inferred from homology"/>
<evidence type="ECO:0000313" key="7">
    <source>
        <dbReference type="EMBL" id="KAI1714537.1"/>
    </source>
</evidence>
<protein>
    <submittedName>
        <fullName evidence="7">Uncharacterized protein</fullName>
    </submittedName>
</protein>
<evidence type="ECO:0000256" key="1">
    <source>
        <dbReference type="ARBA" id="ARBA00004141"/>
    </source>
</evidence>
<dbReference type="InterPro" id="IPR026748">
    <property type="entry name" value="Clarin"/>
</dbReference>
<dbReference type="PANTHER" id="PTHR31548:SF1">
    <property type="entry name" value="LD47387P"/>
    <property type="match status" value="1"/>
</dbReference>
<evidence type="ECO:0000313" key="8">
    <source>
        <dbReference type="Proteomes" id="UP001201812"/>
    </source>
</evidence>
<dbReference type="PANTHER" id="PTHR31548">
    <property type="entry name" value="CLARIN"/>
    <property type="match status" value="1"/>
</dbReference>
<keyword evidence="3 6" id="KW-0812">Transmembrane</keyword>
<dbReference type="Gene3D" id="1.20.140.150">
    <property type="match status" value="1"/>
</dbReference>
<dbReference type="AlphaFoldDB" id="A0AAD4N1G8"/>
<sequence length="263" mass="29333">MPVLRRLSIFLSLVFFTLAFALALASLLTDFWVESRHGLTRNGQPSKASYVHSGLFHGVRQIDWTLGPKLKPFSVFYEVQTNTSFFNKTQWLVTLFFIALGLLWTFIGMLISLLNTVIEESRNITGPPGIHVWSTLSLISHAIATFFFLVQFFGPIQNNVLLQDHIEAGFSSRNHISLGFSFWLLVASCAVQLLPSTLVLVCSCADRLIHGKQSNTKLSQTGTESTEADSTVFIYSNRVSKITVMQEFSSNFGLDVALTDILS</sequence>
<comment type="caution">
    <text evidence="7">The sequence shown here is derived from an EMBL/GenBank/DDBJ whole genome shotgun (WGS) entry which is preliminary data.</text>
</comment>
<keyword evidence="5 6" id="KW-0472">Membrane</keyword>
<dbReference type="EMBL" id="JAKKPZ010000013">
    <property type="protein sequence ID" value="KAI1714537.1"/>
    <property type="molecule type" value="Genomic_DNA"/>
</dbReference>
<dbReference type="GO" id="GO:0007605">
    <property type="term" value="P:sensory perception of sound"/>
    <property type="evidence" value="ECO:0007669"/>
    <property type="project" value="UniProtKB-ARBA"/>
</dbReference>
<feature type="transmembrane region" description="Helical" evidence="6">
    <location>
        <begin position="130"/>
        <end position="153"/>
    </location>
</feature>
<evidence type="ECO:0000256" key="5">
    <source>
        <dbReference type="ARBA" id="ARBA00023136"/>
    </source>
</evidence>
<dbReference type="Pfam" id="PF25807">
    <property type="entry name" value="Clarin-2"/>
    <property type="match status" value="1"/>
</dbReference>
<evidence type="ECO:0000256" key="3">
    <source>
        <dbReference type="ARBA" id="ARBA00022692"/>
    </source>
</evidence>
<organism evidence="7 8">
    <name type="scientific">Ditylenchus destructor</name>
    <dbReference type="NCBI Taxonomy" id="166010"/>
    <lineage>
        <taxon>Eukaryota</taxon>
        <taxon>Metazoa</taxon>
        <taxon>Ecdysozoa</taxon>
        <taxon>Nematoda</taxon>
        <taxon>Chromadorea</taxon>
        <taxon>Rhabditida</taxon>
        <taxon>Tylenchina</taxon>
        <taxon>Tylenchomorpha</taxon>
        <taxon>Sphaerularioidea</taxon>
        <taxon>Anguinidae</taxon>
        <taxon>Anguininae</taxon>
        <taxon>Ditylenchus</taxon>
    </lineage>
</organism>
<feature type="transmembrane region" description="Helical" evidence="6">
    <location>
        <begin position="91"/>
        <end position="118"/>
    </location>
</feature>